<sequence>MERSSSAEIGGTNILPIPPALEFPFPRNSGESSTPPSIPPVHHTSLPSNAPMTTNGTAIEPKTPMTPGLANLSDTARPRPKRRFMTDRPAPAQRASLMGGLRRGQTGYVPTVLNKSAGGTESDDSTSSSDEDESALKLASRPSNLSGQSPSNRGHHGSLPEADSRRRSSGGQFGKFSVGNDNYKTKGRVSKKDGRLNISVNETNNRGYLAHALGATLQRHLTQTNDKPKADQALSPLHEEDTNSRPDLVARLSALSQHPSLDVDASIPPLNIVIMVIGSRGDIQPFLKVGKLLKEDYGHRVRIATHPAFKKFVEQDSGLEFFSVGGDPAELMAFMVKNPGLMPSVSTVKAGEIGRRRDSMFEMFQGFWRACINATDDETDVSNLKMMGDKHPFVADAIIANPPCFAHIHCAERLGVPLHLMFTFPYSPTQQFPHPLANIKKSNVDTNYTNFMSYPLVEMMTWQGLGDLVNRFRVKTLGLEPVSTLWAPGQLFRLKVPYTYMWSPGLIPKPADWGPEIDIAGFVFLDLASSFKPPESLAKFLEAGEPPVYIGFGSIVVDDPDKFTSLIFEAVKKAGVRALVSKGWGGLGDEDNTPENIFMLENTPHDWLFPRVSAVVHHGGAGTTAIGLKCGKPTMIVPFFGDQPFWGAMVAKAGAGAHEAIPYKRLTVDALAEGIKQCLSPEAKKAAEKLAEDIAEEGDGAKNAVEAFHRHLAMRGEHSMRCSILPDHVAVWTLKHSNLRLSALAAELLIEKKKIKWQDLRLVRHYEWNDFEGPGEPFTGAGAALLNSAGGVVKGVGSMPVRWAKSIKKRDKRVQRQKERRRSSVAARKSVQMEEPPKIKGAAAKKQEDKAKQDDENTGELSHGGQHGAEKHLPGANTLPGHALAQNEKHGSLPNGELRPAASHPQEADNEDAFSDVSEASRDHLAQDLAEDTGAGFAKTGEALARGMFVPMDLSLAIAQGFHNAPRLYGDSTVRTPPRISGIQSGLRAAGSEFTYGVYDGVTGLWLQPYHGARKNGALGFVQGVGKGIGGFVLKDLAAIIGPFGYTLKGVHKELIKSRQPTAFVRKARMIQGGKDARALDNMAKQRELTKIDAAWRIVSEIRKVDEEQKEEGLKGRVAVLKQRRQMDRNGAFETVGHAKKALEAKQEERRERQNSGVARSSGEERRGSKMFGKKGSLLKPDSAKNGEAKKGNEQNGVPKGADREVEKETLDLGNGKVSLNEGLKKAGRPEEGLANGTVNVAA</sequence>
<feature type="compositionally biased region" description="Polar residues" evidence="2">
    <location>
        <begin position="45"/>
        <end position="57"/>
    </location>
</feature>
<dbReference type="InterPro" id="IPR010610">
    <property type="entry name" value="EryCIII-like_C"/>
</dbReference>
<evidence type="ECO:0008006" key="7">
    <source>
        <dbReference type="Google" id="ProtNLM"/>
    </source>
</evidence>
<dbReference type="AlphaFoldDB" id="A0AAE0DKK7"/>
<protein>
    <recommendedName>
        <fullName evidence="7">Glycosyltransferase family 28 N-terminal domain-containing protein</fullName>
    </recommendedName>
</protein>
<dbReference type="SUPFAM" id="SSF53756">
    <property type="entry name" value="UDP-Glycosyltransferase/glycogen phosphorylase"/>
    <property type="match status" value="1"/>
</dbReference>
<feature type="compositionally biased region" description="Acidic residues" evidence="2">
    <location>
        <begin position="121"/>
        <end position="133"/>
    </location>
</feature>
<gene>
    <name evidence="5" type="ORF">OEA41_006543</name>
</gene>
<accession>A0AAE0DKK7</accession>
<dbReference type="InterPro" id="IPR050426">
    <property type="entry name" value="Glycosyltransferase_28"/>
</dbReference>
<feature type="compositionally biased region" description="Polar residues" evidence="2">
    <location>
        <begin position="141"/>
        <end position="152"/>
    </location>
</feature>
<evidence type="ECO:0000313" key="5">
    <source>
        <dbReference type="EMBL" id="KAK3173214.1"/>
    </source>
</evidence>
<feature type="compositionally biased region" description="Basic and acidic residues" evidence="2">
    <location>
        <begin position="1201"/>
        <end position="1211"/>
    </location>
</feature>
<dbReference type="Pfam" id="PF03033">
    <property type="entry name" value="Glyco_transf_28"/>
    <property type="match status" value="1"/>
</dbReference>
<feature type="compositionally biased region" description="Basic and acidic residues" evidence="2">
    <location>
        <begin position="845"/>
        <end position="855"/>
    </location>
</feature>
<dbReference type="PANTHER" id="PTHR48050:SF5">
    <property type="entry name" value="UDP-GLUCOSE,STEROL TRANSFERASE"/>
    <property type="match status" value="1"/>
</dbReference>
<keyword evidence="1" id="KW-0808">Transferase</keyword>
<dbReference type="EMBL" id="JASNWA010000007">
    <property type="protein sequence ID" value="KAK3173214.1"/>
    <property type="molecule type" value="Genomic_DNA"/>
</dbReference>
<reference evidence="5" key="1">
    <citation type="submission" date="2022-11" db="EMBL/GenBank/DDBJ databases">
        <title>Chromosomal genome sequence assembly and mating type (MAT) locus characterization of the leprose asexual lichenized fungus Lepraria neglecta (Nyl.) Erichsen.</title>
        <authorList>
            <person name="Allen J.L."/>
            <person name="Pfeffer B."/>
        </authorList>
    </citation>
    <scope>NUCLEOTIDE SEQUENCE</scope>
    <source>
        <strain evidence="5">Allen 5258</strain>
    </source>
</reference>
<dbReference type="GO" id="GO:0005975">
    <property type="term" value="P:carbohydrate metabolic process"/>
    <property type="evidence" value="ECO:0007669"/>
    <property type="project" value="InterPro"/>
</dbReference>
<dbReference type="Gene3D" id="3.40.50.2000">
    <property type="entry name" value="Glycogen Phosphorylase B"/>
    <property type="match status" value="2"/>
</dbReference>
<feature type="region of interest" description="Disordered" evidence="2">
    <location>
        <begin position="804"/>
        <end position="918"/>
    </location>
</feature>
<evidence type="ECO:0000313" key="6">
    <source>
        <dbReference type="Proteomes" id="UP001276659"/>
    </source>
</evidence>
<organism evidence="5 6">
    <name type="scientific">Lepraria neglecta</name>
    <dbReference type="NCBI Taxonomy" id="209136"/>
    <lineage>
        <taxon>Eukaryota</taxon>
        <taxon>Fungi</taxon>
        <taxon>Dikarya</taxon>
        <taxon>Ascomycota</taxon>
        <taxon>Pezizomycotina</taxon>
        <taxon>Lecanoromycetes</taxon>
        <taxon>OSLEUM clade</taxon>
        <taxon>Lecanoromycetidae</taxon>
        <taxon>Lecanorales</taxon>
        <taxon>Lecanorineae</taxon>
        <taxon>Stereocaulaceae</taxon>
        <taxon>Lepraria</taxon>
    </lineage>
</organism>
<feature type="compositionally biased region" description="Basic and acidic residues" evidence="2">
    <location>
        <begin position="1182"/>
        <end position="1193"/>
    </location>
</feature>
<evidence type="ECO:0000259" key="3">
    <source>
        <dbReference type="Pfam" id="PF03033"/>
    </source>
</evidence>
<name>A0AAE0DKK7_9LECA</name>
<dbReference type="Proteomes" id="UP001276659">
    <property type="component" value="Unassembled WGS sequence"/>
</dbReference>
<feature type="compositionally biased region" description="Basic and acidic residues" evidence="2">
    <location>
        <begin position="1141"/>
        <end position="1154"/>
    </location>
</feature>
<feature type="region of interest" description="Disordered" evidence="2">
    <location>
        <begin position="1129"/>
        <end position="1243"/>
    </location>
</feature>
<feature type="region of interest" description="Disordered" evidence="2">
    <location>
        <begin position="221"/>
        <end position="243"/>
    </location>
</feature>
<evidence type="ECO:0000256" key="1">
    <source>
        <dbReference type="ARBA" id="ARBA00022679"/>
    </source>
</evidence>
<feature type="domain" description="Glycosyltransferase family 28 N-terminal" evidence="3">
    <location>
        <begin position="272"/>
        <end position="430"/>
    </location>
</feature>
<dbReference type="PANTHER" id="PTHR48050">
    <property type="entry name" value="STEROL 3-BETA-GLUCOSYLTRANSFERASE"/>
    <property type="match status" value="1"/>
</dbReference>
<dbReference type="InterPro" id="IPR004276">
    <property type="entry name" value="GlycoTrans_28_N"/>
</dbReference>
<dbReference type="Pfam" id="PF06722">
    <property type="entry name" value="EryCIII-like_C"/>
    <property type="match status" value="1"/>
</dbReference>
<dbReference type="CDD" id="cd03784">
    <property type="entry name" value="GT1_Gtf-like"/>
    <property type="match status" value="1"/>
</dbReference>
<keyword evidence="6" id="KW-1185">Reference proteome</keyword>
<comment type="caution">
    <text evidence="5">The sequence shown here is derived from an EMBL/GenBank/DDBJ whole genome shotgun (WGS) entry which is preliminary data.</text>
</comment>
<feature type="compositionally biased region" description="Basic and acidic residues" evidence="2">
    <location>
        <begin position="1223"/>
        <end position="1232"/>
    </location>
</feature>
<feature type="region of interest" description="Disordered" evidence="2">
    <location>
        <begin position="1"/>
        <end position="198"/>
    </location>
</feature>
<feature type="domain" description="Erythromycin biosynthesis protein CIII-like C-terminal" evidence="4">
    <location>
        <begin position="591"/>
        <end position="696"/>
    </location>
</feature>
<dbReference type="InterPro" id="IPR002213">
    <property type="entry name" value="UDP_glucos_trans"/>
</dbReference>
<dbReference type="FunFam" id="3.40.50.2000:FF:000009">
    <property type="entry name" value="Sterol 3-beta-glucosyltransferase UGT80A2"/>
    <property type="match status" value="1"/>
</dbReference>
<evidence type="ECO:0000256" key="2">
    <source>
        <dbReference type="SAM" id="MobiDB-lite"/>
    </source>
</evidence>
<evidence type="ECO:0000259" key="4">
    <source>
        <dbReference type="Pfam" id="PF06722"/>
    </source>
</evidence>
<feature type="compositionally biased region" description="Basic residues" evidence="2">
    <location>
        <begin position="805"/>
        <end position="823"/>
    </location>
</feature>
<dbReference type="GO" id="GO:0016906">
    <property type="term" value="F:sterol 3-beta-glucosyltransferase activity"/>
    <property type="evidence" value="ECO:0007669"/>
    <property type="project" value="UniProtKB-ARBA"/>
</dbReference>
<proteinExistence type="predicted"/>
<dbReference type="FunFam" id="3.40.50.2000:FF:000100">
    <property type="entry name" value="Glycosyltransferase family 1 protein"/>
    <property type="match status" value="1"/>
</dbReference>